<feature type="domain" description="PDZ" evidence="2">
    <location>
        <begin position="437"/>
        <end position="516"/>
    </location>
</feature>
<evidence type="ECO:0000259" key="2">
    <source>
        <dbReference type="PROSITE" id="PS50106"/>
    </source>
</evidence>
<proteinExistence type="predicted"/>
<accession>A0A1Q9D2Q9</accession>
<evidence type="ECO:0000313" key="3">
    <source>
        <dbReference type="EMBL" id="OLP89453.1"/>
    </source>
</evidence>
<dbReference type="Gene3D" id="2.30.42.10">
    <property type="match status" value="1"/>
</dbReference>
<dbReference type="Proteomes" id="UP000186817">
    <property type="component" value="Unassembled WGS sequence"/>
</dbReference>
<feature type="domain" description="PDZ" evidence="2">
    <location>
        <begin position="296"/>
        <end position="375"/>
    </location>
</feature>
<feature type="domain" description="PDZ" evidence="2">
    <location>
        <begin position="133"/>
        <end position="207"/>
    </location>
</feature>
<organism evidence="3 4">
    <name type="scientific">Symbiodinium microadriaticum</name>
    <name type="common">Dinoflagellate</name>
    <name type="synonym">Zooxanthella microadriatica</name>
    <dbReference type="NCBI Taxonomy" id="2951"/>
    <lineage>
        <taxon>Eukaryota</taxon>
        <taxon>Sar</taxon>
        <taxon>Alveolata</taxon>
        <taxon>Dinophyceae</taxon>
        <taxon>Suessiales</taxon>
        <taxon>Symbiodiniaceae</taxon>
        <taxon>Symbiodinium</taxon>
    </lineage>
</organism>
<protein>
    <recommendedName>
        <fullName evidence="2">PDZ domain-containing protein</fullName>
    </recommendedName>
</protein>
<dbReference type="SUPFAM" id="SSF50156">
    <property type="entry name" value="PDZ domain-like"/>
    <property type="match status" value="2"/>
</dbReference>
<dbReference type="InterPro" id="IPR036034">
    <property type="entry name" value="PDZ_sf"/>
</dbReference>
<name>A0A1Q9D2Q9_SYMMI</name>
<feature type="region of interest" description="Disordered" evidence="1">
    <location>
        <begin position="813"/>
        <end position="859"/>
    </location>
</feature>
<evidence type="ECO:0000313" key="4">
    <source>
        <dbReference type="Proteomes" id="UP000186817"/>
    </source>
</evidence>
<evidence type="ECO:0000256" key="1">
    <source>
        <dbReference type="SAM" id="MobiDB-lite"/>
    </source>
</evidence>
<feature type="domain" description="PDZ" evidence="2">
    <location>
        <begin position="225"/>
        <end position="292"/>
    </location>
</feature>
<sequence length="859" mass="92980">MASLAQAALQSIEDLQAETKERHDELRRHVTEACRKMTASFAKESDQKALAMRIDEVTQRLTALKVKTETLDGRFAAFGERMDVTREVEVRGHAYTATDFTERLETAFSCTCRHRVSLRCGSDDMSSTGKTVVVQLDRSGGSQFGMHVHGANLTVCSIDTGGVAAAWNQQNPLWAIGIGDRILAVNGVRSREVILEQLSTAQVISILLLKSTTGPSLPRPFSNFSAQLARLAHEDFGLEVNAGTMEVTGLQSDGRAAMWNLNHPFQAMVVGDRLVEVNGLHGESMASLLQEALLVDMVLQRGTGIASFGTFGIRLPPGDSVGLEMNKVLEVQKIDAGSLVAKWNAENPACRLHAGDKVLQANGKATAPEILRELSASARTGLTLVVAEAERRMDVKSRQVYTFKDCQKEWLKDSEQEWASMVSADQASIPSSPHAWAVRLRRSESHGWGLTVDPKSLQVQQISDEGPMAFWNLSNASSAVLTGDRIVQVNGADQGKAMLQIMKQAAEIEMYISRDTDLGSTAHVHLLKVPGSKLGVQLNEDAVVKQVLQGPGNLVAAWNSKQPAASMRSGDVIKQAGPYTSLERIFLYLQEQQRLDLIVLRAQRRMDLDGAVLTFEECSAKHSAAAAHWATMHPVPAAPVAIATPVSYQGLQQAEEQTSDIKSYTAPRSLLKRPDFYSTLAGWQTRGPQALASEAITHDNMEIPAGSVFACPCCGRFFALTEASGVVVSLAVGPAEALSPMKAAGDSSTKDAPTVPPQIGDVSEQALPKAELQKCLYDVEQRLAALSENCEEFVEQALENRLAALAEALPPPLTSTTTIRPSCSRRLQGSAEPITRMGTPSRPTARGDLLAETEPETME</sequence>
<keyword evidence="4" id="KW-1185">Reference proteome</keyword>
<dbReference type="AlphaFoldDB" id="A0A1Q9D2Q9"/>
<dbReference type="OrthoDB" id="416271at2759"/>
<dbReference type="InterPro" id="IPR001478">
    <property type="entry name" value="PDZ"/>
</dbReference>
<gene>
    <name evidence="3" type="ORF">AK812_SmicGene29098</name>
</gene>
<comment type="caution">
    <text evidence="3">The sequence shown here is derived from an EMBL/GenBank/DDBJ whole genome shotgun (WGS) entry which is preliminary data.</text>
</comment>
<dbReference type="CDD" id="cd00136">
    <property type="entry name" value="PDZ_canonical"/>
    <property type="match status" value="1"/>
</dbReference>
<dbReference type="EMBL" id="LSRX01000760">
    <property type="protein sequence ID" value="OLP89453.1"/>
    <property type="molecule type" value="Genomic_DNA"/>
</dbReference>
<reference evidence="3 4" key="1">
    <citation type="submission" date="2016-02" db="EMBL/GenBank/DDBJ databases">
        <title>Genome analysis of coral dinoflagellate symbionts highlights evolutionary adaptations to a symbiotic lifestyle.</title>
        <authorList>
            <person name="Aranda M."/>
            <person name="Li Y."/>
            <person name="Liew Y.J."/>
            <person name="Baumgarten S."/>
            <person name="Simakov O."/>
            <person name="Wilson M."/>
            <person name="Piel J."/>
            <person name="Ashoor H."/>
            <person name="Bougouffa S."/>
            <person name="Bajic V.B."/>
            <person name="Ryu T."/>
            <person name="Ravasi T."/>
            <person name="Bayer T."/>
            <person name="Micklem G."/>
            <person name="Kim H."/>
            <person name="Bhak J."/>
            <person name="Lajeunesse T.C."/>
            <person name="Voolstra C.R."/>
        </authorList>
    </citation>
    <scope>NUCLEOTIDE SEQUENCE [LARGE SCALE GENOMIC DNA]</scope>
    <source>
        <strain evidence="3 4">CCMP2467</strain>
    </source>
</reference>
<dbReference type="PROSITE" id="PS50106">
    <property type="entry name" value="PDZ"/>
    <property type="match status" value="4"/>
</dbReference>